<reference evidence="3" key="1">
    <citation type="submission" date="2021-02" db="EMBL/GenBank/DDBJ databases">
        <authorList>
            <person name="Dougan E. K."/>
            <person name="Rhodes N."/>
            <person name="Thang M."/>
            <person name="Chan C."/>
        </authorList>
    </citation>
    <scope>NUCLEOTIDE SEQUENCE</scope>
</reference>
<dbReference type="GO" id="GO:0080120">
    <property type="term" value="P:CAAX-box protein maturation"/>
    <property type="evidence" value="ECO:0007669"/>
    <property type="project" value="UniProtKB-ARBA"/>
</dbReference>
<keyword evidence="1" id="KW-1133">Transmembrane helix</keyword>
<dbReference type="PANTHER" id="PTHR39430:SF1">
    <property type="entry name" value="PROTEASE"/>
    <property type="match status" value="1"/>
</dbReference>
<name>A0A812R995_9DINO</name>
<dbReference type="Proteomes" id="UP000604046">
    <property type="component" value="Unassembled WGS sequence"/>
</dbReference>
<feature type="transmembrane region" description="Helical" evidence="1">
    <location>
        <begin position="182"/>
        <end position="212"/>
    </location>
</feature>
<keyword evidence="1" id="KW-0812">Transmembrane</keyword>
<dbReference type="PANTHER" id="PTHR39430">
    <property type="entry name" value="MEMBRANE-ASSOCIATED PROTEASE-RELATED"/>
    <property type="match status" value="1"/>
</dbReference>
<evidence type="ECO:0000313" key="3">
    <source>
        <dbReference type="EMBL" id="CAE7426039.1"/>
    </source>
</evidence>
<feature type="transmembrane region" description="Helical" evidence="1">
    <location>
        <begin position="21"/>
        <end position="41"/>
    </location>
</feature>
<dbReference type="AlphaFoldDB" id="A0A812R995"/>
<dbReference type="GO" id="GO:0004175">
    <property type="term" value="F:endopeptidase activity"/>
    <property type="evidence" value="ECO:0007669"/>
    <property type="project" value="UniProtKB-ARBA"/>
</dbReference>
<feature type="domain" description="CAAX prenyl protease 2/Lysostaphin resistance protein A-like" evidence="2">
    <location>
        <begin position="231"/>
        <end position="331"/>
    </location>
</feature>
<feature type="transmembrane region" description="Helical" evidence="1">
    <location>
        <begin position="261"/>
        <end position="284"/>
    </location>
</feature>
<dbReference type="InterPro" id="IPR003675">
    <property type="entry name" value="Rce1/LyrA-like_dom"/>
</dbReference>
<comment type="caution">
    <text evidence="3">The sequence shown here is derived from an EMBL/GenBank/DDBJ whole genome shotgun (WGS) entry which is preliminary data.</text>
</comment>
<keyword evidence="4" id="KW-1185">Reference proteome</keyword>
<feature type="transmembrane region" description="Helical" evidence="1">
    <location>
        <begin position="61"/>
        <end position="80"/>
    </location>
</feature>
<dbReference type="PROSITE" id="PS51257">
    <property type="entry name" value="PROKAR_LIPOPROTEIN"/>
    <property type="match status" value="1"/>
</dbReference>
<evidence type="ECO:0000256" key="1">
    <source>
        <dbReference type="SAM" id="Phobius"/>
    </source>
</evidence>
<feature type="transmembrane region" description="Helical" evidence="1">
    <location>
        <begin position="145"/>
        <end position="162"/>
    </location>
</feature>
<dbReference type="OrthoDB" id="10258210at2759"/>
<dbReference type="EMBL" id="CAJNDS010002313">
    <property type="protein sequence ID" value="CAE7426039.1"/>
    <property type="molecule type" value="Genomic_DNA"/>
</dbReference>
<evidence type="ECO:0000313" key="4">
    <source>
        <dbReference type="Proteomes" id="UP000604046"/>
    </source>
</evidence>
<protein>
    <submittedName>
        <fullName evidence="3">RPS15 protein</fullName>
    </submittedName>
</protein>
<proteinExistence type="predicted"/>
<evidence type="ECO:0000259" key="2">
    <source>
        <dbReference type="Pfam" id="PF02517"/>
    </source>
</evidence>
<organism evidence="3 4">
    <name type="scientific">Symbiodinium natans</name>
    <dbReference type="NCBI Taxonomy" id="878477"/>
    <lineage>
        <taxon>Eukaryota</taxon>
        <taxon>Sar</taxon>
        <taxon>Alveolata</taxon>
        <taxon>Dinophyceae</taxon>
        <taxon>Suessiales</taxon>
        <taxon>Symbiodiniaceae</taxon>
        <taxon>Symbiodinium</taxon>
    </lineage>
</organism>
<accession>A0A812R995</accession>
<keyword evidence="1" id="KW-0472">Membrane</keyword>
<gene>
    <name evidence="3" type="primary">RPS15</name>
    <name evidence="3" type="ORF">SNAT2548_LOCUS23182</name>
</gene>
<sequence length="399" mass="43886">MKRAKRDGKKEEKEKKASSPTVVLVGHLLGCACVSLCGLAVGSSPSFYSEAEGKASIFVRLPFFFVSQALFNEVCLGLGLQLARWIRGDPGNLPWHATKEEAIQHDAKIPWPACKIPEVFNSYRAKPGQPFFLNHVTGRQRCKDACMRLGMGVGALLGVWFMCKCMDRRDLSSLGFTLDRPFFGDAAAGLVVGVTIVSFMFIVELLAGWVIFLQWFEVFDKSENFAVCIFWDVLFHLNVAVNEELPVRGWLLYNLAEASMAHWQLPATAAFLFAMVLESVFFVLMHLPSPGGTRPLSMINIFVGGMAGGLNVLLTGGRLGFALGWHFGWNISMGNVFGRSTSGIPISATFISVLPHPEKETYHGACLNLREVSTANRRAPRTHRAGFGGFLGLSSWVLC</sequence>
<dbReference type="Pfam" id="PF02517">
    <property type="entry name" value="Rce1-like"/>
    <property type="match status" value="1"/>
</dbReference>